<evidence type="ECO:0000313" key="2">
    <source>
        <dbReference type="Proteomes" id="UP000682782"/>
    </source>
</evidence>
<reference evidence="1" key="1">
    <citation type="submission" date="2021-01" db="EMBL/GenBank/DDBJ databases">
        <title>Complete genome sequence of Clostridiales bacterium R-7.</title>
        <authorList>
            <person name="Mahoney-Kurpe S.C."/>
            <person name="Palevich N."/>
            <person name="Koike S."/>
            <person name="Moon C.D."/>
            <person name="Attwood G.T."/>
        </authorList>
    </citation>
    <scope>NUCLEOTIDE SEQUENCE</scope>
    <source>
        <strain evidence="1">R-7</strain>
    </source>
</reference>
<sequence length="161" mass="18742">MRMNALRKELQELMQIPQTARQPALRRSLSEYWLYSTDFPAVSDNENLTLFLKAIRNAGWEFTEEKGWILMRKPAMEPPEGWYDGSFGTEAACCLSLLDRHEKKAAEEPETVQRMLIKAGEEGEKKYEAACACLHRDWAARLRRGEPLPEINRMYFTGRKE</sequence>
<dbReference type="Proteomes" id="UP000682782">
    <property type="component" value="Chromosome"/>
</dbReference>
<keyword evidence="2" id="KW-1185">Reference proteome</keyword>
<gene>
    <name evidence="1" type="ORF">JYE49_03375</name>
</gene>
<name>A0AC61MXQ5_9FIRM</name>
<organism evidence="1 2">
    <name type="scientific">Aristaeella hokkaidonensis</name>
    <dbReference type="NCBI Taxonomy" id="3046382"/>
    <lineage>
        <taxon>Bacteria</taxon>
        <taxon>Bacillati</taxon>
        <taxon>Bacillota</taxon>
        <taxon>Clostridia</taxon>
        <taxon>Eubacteriales</taxon>
        <taxon>Aristaeellaceae</taxon>
        <taxon>Aristaeella</taxon>
    </lineage>
</organism>
<protein>
    <submittedName>
        <fullName evidence="1">Uncharacterized protein</fullName>
    </submittedName>
</protein>
<evidence type="ECO:0000313" key="1">
    <source>
        <dbReference type="EMBL" id="QUC67760.1"/>
    </source>
</evidence>
<accession>A0AC61MXQ5</accession>
<dbReference type="EMBL" id="CP068393">
    <property type="protein sequence ID" value="QUC67760.1"/>
    <property type="molecule type" value="Genomic_DNA"/>
</dbReference>
<proteinExistence type="predicted"/>